<dbReference type="EMBL" id="JBHSDC010000018">
    <property type="protein sequence ID" value="MFC4232137.1"/>
    <property type="molecule type" value="Genomic_DNA"/>
</dbReference>
<comment type="caution">
    <text evidence="1">The sequence shown here is derived from an EMBL/GenBank/DDBJ whole genome shotgun (WGS) entry which is preliminary data.</text>
</comment>
<gene>
    <name evidence="1" type="ORF">ACFOW1_09560</name>
</gene>
<name>A0ABV8PVV4_9BACT</name>
<accession>A0ABV8PVV4</accession>
<dbReference type="RefSeq" id="WP_379013876.1">
    <property type="nucleotide sequence ID" value="NZ_JBHSDC010000018.1"/>
</dbReference>
<dbReference type="Proteomes" id="UP001595906">
    <property type="component" value="Unassembled WGS sequence"/>
</dbReference>
<reference evidence="2" key="1">
    <citation type="journal article" date="2019" name="Int. J. Syst. Evol. Microbiol.">
        <title>The Global Catalogue of Microorganisms (GCM) 10K type strain sequencing project: providing services to taxonomists for standard genome sequencing and annotation.</title>
        <authorList>
            <consortium name="The Broad Institute Genomics Platform"/>
            <consortium name="The Broad Institute Genome Sequencing Center for Infectious Disease"/>
            <person name="Wu L."/>
            <person name="Ma J."/>
        </authorList>
    </citation>
    <scope>NUCLEOTIDE SEQUENCE [LARGE SCALE GENOMIC DNA]</scope>
    <source>
        <strain evidence="2">CECT 8010</strain>
    </source>
</reference>
<protein>
    <submittedName>
        <fullName evidence="1">Uncharacterized protein</fullName>
    </submittedName>
</protein>
<sequence length="189" mass="21896">MDEREYILAIIAGGRNVGKSTFTFQQTELIGRRTIVVNKGELSPRFDNWQKVTVEQLKTFKGDNVVVQIDIDQVNEVCETIMHYKKGSSVVFEDAKRYIPQSIGKGGLNDLISDLRKCSCDVFFQYHCLKHVPPFIADMYNMLVLFKTTDYFTKSDLKKFANTETIIKCGERIKRHKDPHYCETIFVHE</sequence>
<evidence type="ECO:0000313" key="2">
    <source>
        <dbReference type="Proteomes" id="UP001595906"/>
    </source>
</evidence>
<evidence type="ECO:0000313" key="1">
    <source>
        <dbReference type="EMBL" id="MFC4232137.1"/>
    </source>
</evidence>
<keyword evidence="2" id="KW-1185">Reference proteome</keyword>
<organism evidence="1 2">
    <name type="scientific">Parasediminibacterium paludis</name>
    <dbReference type="NCBI Taxonomy" id="908966"/>
    <lineage>
        <taxon>Bacteria</taxon>
        <taxon>Pseudomonadati</taxon>
        <taxon>Bacteroidota</taxon>
        <taxon>Chitinophagia</taxon>
        <taxon>Chitinophagales</taxon>
        <taxon>Chitinophagaceae</taxon>
        <taxon>Parasediminibacterium</taxon>
    </lineage>
</organism>
<proteinExistence type="predicted"/>